<dbReference type="InterPro" id="IPR046474">
    <property type="entry name" value="DUF6795"/>
</dbReference>
<keyword evidence="3" id="KW-1185">Reference proteome</keyword>
<sequence>MLSISRFPVVIGVFLVLVISEVSAGMFGFGKKYDVHLFPPVQGRILLDGSALSGVTVIREATYDEAEIQETRTDQEGHFSFPAWTIKSRTPGKPFVEDRLRQVIIVNHRGSKYVLWYYVTGRIDGEKVVAEKLQTLNCDLQNEEIDHHFQKAENPDFTHNISSICRW</sequence>
<dbReference type="EMBL" id="BMXV01000001">
    <property type="protein sequence ID" value="GGY59601.1"/>
    <property type="molecule type" value="Genomic_DNA"/>
</dbReference>
<evidence type="ECO:0000313" key="2">
    <source>
        <dbReference type="EMBL" id="GGY59601.1"/>
    </source>
</evidence>
<evidence type="ECO:0000259" key="1">
    <source>
        <dbReference type="Pfam" id="PF20598"/>
    </source>
</evidence>
<dbReference type="RefSeq" id="WP_189571630.1">
    <property type="nucleotide sequence ID" value="NZ_BMXV01000001.1"/>
</dbReference>
<accession>A0ABQ3ANJ0</accession>
<reference evidence="3" key="1">
    <citation type="journal article" date="2019" name="Int. J. Syst. Evol. Microbiol.">
        <title>The Global Catalogue of Microorganisms (GCM) 10K type strain sequencing project: providing services to taxonomists for standard genome sequencing and annotation.</title>
        <authorList>
            <consortium name="The Broad Institute Genomics Platform"/>
            <consortium name="The Broad Institute Genome Sequencing Center for Infectious Disease"/>
            <person name="Wu L."/>
            <person name="Ma J."/>
        </authorList>
    </citation>
    <scope>NUCLEOTIDE SEQUENCE [LARGE SCALE GENOMIC DNA]</scope>
    <source>
        <strain evidence="3">KCTC 22280</strain>
    </source>
</reference>
<protein>
    <recommendedName>
        <fullName evidence="1">DUF6795 domain-containing protein</fullName>
    </recommendedName>
</protein>
<proteinExistence type="predicted"/>
<evidence type="ECO:0000313" key="3">
    <source>
        <dbReference type="Proteomes" id="UP000601597"/>
    </source>
</evidence>
<comment type="caution">
    <text evidence="2">The sequence shown here is derived from an EMBL/GenBank/DDBJ whole genome shotgun (WGS) entry which is preliminary data.</text>
</comment>
<name>A0ABQ3ANJ0_9GAMM</name>
<dbReference type="Proteomes" id="UP000601597">
    <property type="component" value="Unassembled WGS sequence"/>
</dbReference>
<organism evidence="2 3">
    <name type="scientific">Marinobacter zhanjiangensis</name>
    <dbReference type="NCBI Taxonomy" id="578215"/>
    <lineage>
        <taxon>Bacteria</taxon>
        <taxon>Pseudomonadati</taxon>
        <taxon>Pseudomonadota</taxon>
        <taxon>Gammaproteobacteria</taxon>
        <taxon>Pseudomonadales</taxon>
        <taxon>Marinobacteraceae</taxon>
        <taxon>Marinobacter</taxon>
    </lineage>
</organism>
<feature type="domain" description="DUF6795" evidence="1">
    <location>
        <begin position="41"/>
        <end position="143"/>
    </location>
</feature>
<dbReference type="Pfam" id="PF20598">
    <property type="entry name" value="DUF6795"/>
    <property type="match status" value="1"/>
</dbReference>
<gene>
    <name evidence="2" type="ORF">GCM10007071_02460</name>
</gene>